<sequence length="150" mass="16736">MFISYYKLSIAFDDFGTQGKAATKNGRKKVKKGTFIGAFLAVSAKGFVYYWTNPDLINGYSYSHILTGLLNSWDGSNSKYQVFLSHQIERSSTALEAIQKHRHQASVYPAGHSDIHLGDVVVVNAAIHHVLILPLLGYFEDKYLSFAFAL</sequence>
<evidence type="ECO:0000313" key="1">
    <source>
        <dbReference type="EMBL" id="KAJ9067664.1"/>
    </source>
</evidence>
<keyword evidence="2" id="KW-1185">Reference proteome</keyword>
<name>A0ACC2SZG2_9FUNG</name>
<evidence type="ECO:0000313" key="2">
    <source>
        <dbReference type="Proteomes" id="UP001165960"/>
    </source>
</evidence>
<dbReference type="EMBL" id="QTSX02003920">
    <property type="protein sequence ID" value="KAJ9067664.1"/>
    <property type="molecule type" value="Genomic_DNA"/>
</dbReference>
<protein>
    <submittedName>
        <fullName evidence="1">Uncharacterized protein</fullName>
    </submittedName>
</protein>
<proteinExistence type="predicted"/>
<organism evidence="1 2">
    <name type="scientific">Entomophthora muscae</name>
    <dbReference type="NCBI Taxonomy" id="34485"/>
    <lineage>
        <taxon>Eukaryota</taxon>
        <taxon>Fungi</taxon>
        <taxon>Fungi incertae sedis</taxon>
        <taxon>Zoopagomycota</taxon>
        <taxon>Entomophthoromycotina</taxon>
        <taxon>Entomophthoromycetes</taxon>
        <taxon>Entomophthorales</taxon>
        <taxon>Entomophthoraceae</taxon>
        <taxon>Entomophthora</taxon>
    </lineage>
</organism>
<gene>
    <name evidence="1" type="ORF">DSO57_1036836</name>
</gene>
<comment type="caution">
    <text evidence="1">The sequence shown here is derived from an EMBL/GenBank/DDBJ whole genome shotgun (WGS) entry which is preliminary data.</text>
</comment>
<dbReference type="Proteomes" id="UP001165960">
    <property type="component" value="Unassembled WGS sequence"/>
</dbReference>
<accession>A0ACC2SZG2</accession>
<reference evidence="1" key="1">
    <citation type="submission" date="2022-04" db="EMBL/GenBank/DDBJ databases">
        <title>Genome of the entomopathogenic fungus Entomophthora muscae.</title>
        <authorList>
            <person name="Elya C."/>
            <person name="Lovett B.R."/>
            <person name="Lee E."/>
            <person name="Macias A.M."/>
            <person name="Hajek A.E."/>
            <person name="De Bivort B.L."/>
            <person name="Kasson M.T."/>
            <person name="De Fine Licht H.H."/>
            <person name="Stajich J.E."/>
        </authorList>
    </citation>
    <scope>NUCLEOTIDE SEQUENCE</scope>
    <source>
        <strain evidence="1">Berkeley</strain>
    </source>
</reference>